<organism evidence="1 2">
    <name type="scientific">Pinibacter soli</name>
    <dbReference type="NCBI Taxonomy" id="3044211"/>
    <lineage>
        <taxon>Bacteria</taxon>
        <taxon>Pseudomonadati</taxon>
        <taxon>Bacteroidota</taxon>
        <taxon>Chitinophagia</taxon>
        <taxon>Chitinophagales</taxon>
        <taxon>Chitinophagaceae</taxon>
        <taxon>Pinibacter</taxon>
    </lineage>
</organism>
<reference evidence="1 2" key="1">
    <citation type="submission" date="2023-05" db="EMBL/GenBank/DDBJ databases">
        <title>Genome sequence of Pinibacter sp. MAH-24.</title>
        <authorList>
            <person name="Huq M.A."/>
        </authorList>
    </citation>
    <scope>NUCLEOTIDE SEQUENCE [LARGE SCALE GENOMIC DNA]</scope>
    <source>
        <strain evidence="1 2">MAH-24</strain>
    </source>
</reference>
<gene>
    <name evidence="1" type="ORF">QJ048_16665</name>
</gene>
<sequence length="254" mass="29467">MHIKKTLILILTILFFEQVYAQKIESQNFYDEIKNYDVSRVITADSITVEEVENAKVKLAKAEPFGFIGDDCQRFYIHFISVIQNPNNHYEYFVYGKTKVKEIVRPFQGTLVVEKAIIAKKNDHEQGIATCEVNLFEDIKMTSTGFIKGTMTVGFVIDSEKNFKYDALLFYTDGFSNNEFKGTWRSYKTNTVKKCNWGDYRIPESGDLDIGAGEFSPNSKYFDKGWNYYILSLSGDTEIDVELGRKNEKIKWWK</sequence>
<accession>A0ABT6RFV6</accession>
<dbReference type="Proteomes" id="UP001226434">
    <property type="component" value="Unassembled WGS sequence"/>
</dbReference>
<comment type="caution">
    <text evidence="1">The sequence shown here is derived from an EMBL/GenBank/DDBJ whole genome shotgun (WGS) entry which is preliminary data.</text>
</comment>
<name>A0ABT6RFV6_9BACT</name>
<keyword evidence="2" id="KW-1185">Reference proteome</keyword>
<dbReference type="RefSeq" id="WP_282335541.1">
    <property type="nucleotide sequence ID" value="NZ_JASBRG010000007.1"/>
</dbReference>
<dbReference type="EMBL" id="JASBRG010000007">
    <property type="protein sequence ID" value="MDI3321430.1"/>
    <property type="molecule type" value="Genomic_DNA"/>
</dbReference>
<proteinExistence type="predicted"/>
<evidence type="ECO:0000313" key="1">
    <source>
        <dbReference type="EMBL" id="MDI3321430.1"/>
    </source>
</evidence>
<protein>
    <submittedName>
        <fullName evidence="1">Uncharacterized protein</fullName>
    </submittedName>
</protein>
<evidence type="ECO:0000313" key="2">
    <source>
        <dbReference type="Proteomes" id="UP001226434"/>
    </source>
</evidence>